<comment type="caution">
    <text evidence="1">The sequence shown here is derived from an EMBL/GenBank/DDBJ whole genome shotgun (WGS) entry which is preliminary data.</text>
</comment>
<evidence type="ECO:0000313" key="1">
    <source>
        <dbReference type="EMBL" id="RAW03314.1"/>
    </source>
</evidence>
<dbReference type="PROSITE" id="PS51257">
    <property type="entry name" value="PROKAR_LIPOPROTEIN"/>
    <property type="match status" value="1"/>
</dbReference>
<protein>
    <recommendedName>
        <fullName evidence="3">DUF4249 domain-containing protein</fullName>
    </recommendedName>
</protein>
<dbReference type="Proteomes" id="UP000251889">
    <property type="component" value="Unassembled WGS sequence"/>
</dbReference>
<gene>
    <name evidence="1" type="ORF">DQQ10_04310</name>
</gene>
<name>A0A364Y872_9BACT</name>
<proteinExistence type="predicted"/>
<organism evidence="1 2">
    <name type="scientific">Pseudochryseolinea flava</name>
    <dbReference type="NCBI Taxonomy" id="2059302"/>
    <lineage>
        <taxon>Bacteria</taxon>
        <taxon>Pseudomonadati</taxon>
        <taxon>Bacteroidota</taxon>
        <taxon>Cytophagia</taxon>
        <taxon>Cytophagales</taxon>
        <taxon>Fulvivirgaceae</taxon>
        <taxon>Pseudochryseolinea</taxon>
    </lineage>
</organism>
<dbReference type="OrthoDB" id="922982at2"/>
<keyword evidence="2" id="KW-1185">Reference proteome</keyword>
<dbReference type="RefSeq" id="WP_112745529.1">
    <property type="nucleotide sequence ID" value="NZ_QMFY01000001.1"/>
</dbReference>
<dbReference type="Pfam" id="PF14054">
    <property type="entry name" value="DUF4249"/>
    <property type="match status" value="1"/>
</dbReference>
<accession>A0A364Y872</accession>
<reference evidence="1 2" key="1">
    <citation type="submission" date="2018-06" db="EMBL/GenBank/DDBJ databases">
        <title>Chryseolinea flavus sp. nov., a member of the phylum Bacteroidetes isolated from soil.</title>
        <authorList>
            <person name="Li Y."/>
            <person name="Wang J."/>
        </authorList>
    </citation>
    <scope>NUCLEOTIDE SEQUENCE [LARGE SCALE GENOMIC DNA]</scope>
    <source>
        <strain evidence="1 2">SDU1-6</strain>
    </source>
</reference>
<dbReference type="EMBL" id="QMFY01000001">
    <property type="protein sequence ID" value="RAW03314.1"/>
    <property type="molecule type" value="Genomic_DNA"/>
</dbReference>
<evidence type="ECO:0008006" key="3">
    <source>
        <dbReference type="Google" id="ProtNLM"/>
    </source>
</evidence>
<evidence type="ECO:0000313" key="2">
    <source>
        <dbReference type="Proteomes" id="UP000251889"/>
    </source>
</evidence>
<dbReference type="InterPro" id="IPR025345">
    <property type="entry name" value="DUF4249"/>
</dbReference>
<dbReference type="AlphaFoldDB" id="A0A364Y872"/>
<sequence>MKKRAIIFGVVIVIVASSCVDKFDLSGFKVENHLVVDGLITNDHGPYTVELYMSSGIGDNVDHPEYVTDAIVTIKNDLGESEILSEASDGIYRTAEDGLQGEIGRKYQLLIELPDGRSFQSPMDEMKAPGNIDDLFFEFKANSINGNDIALPQDAFWVYLNSSSDGSDDQHLFRWRWNGTYKIKTYPELHVVAVGNSFIPRPFPCSGYIVEEGNVLQKIRDCTCCECWKTEYGGSALISKNEFLEGGNFRRVPITKVPILRKIFEDGYYVQVEQMRISESAYNFWKLAEAYQASGGNIFQPNAVQIKGNISSTEGSDEVFGVFSVAGVTRKGVFLHRWNIPYGLAEGPIVTSPCYSVEVGATTTKPIFW</sequence>